<reference evidence="12" key="1">
    <citation type="journal article" date="2011" name="Proc. Natl. Acad. Sci. U.S.A.">
        <title>Obligate biotrophy features unraveled by the genomic analysis of rust fungi.</title>
        <authorList>
            <person name="Duplessis S."/>
            <person name="Cuomo C.A."/>
            <person name="Lin Y.-C."/>
            <person name="Aerts A."/>
            <person name="Tisserant E."/>
            <person name="Veneault-Fourrey C."/>
            <person name="Joly D.L."/>
            <person name="Hacquard S."/>
            <person name="Amselem J."/>
            <person name="Cantarel B.L."/>
            <person name="Chiu R."/>
            <person name="Coutinho P.M."/>
            <person name="Feau N."/>
            <person name="Field M."/>
            <person name="Frey P."/>
            <person name="Gelhaye E."/>
            <person name="Goldberg J."/>
            <person name="Grabherr M.G."/>
            <person name="Kodira C.D."/>
            <person name="Kohler A."/>
            <person name="Kuees U."/>
            <person name="Lindquist E.A."/>
            <person name="Lucas S.M."/>
            <person name="Mago R."/>
            <person name="Mauceli E."/>
            <person name="Morin E."/>
            <person name="Murat C."/>
            <person name="Pangilinan J.L."/>
            <person name="Park R."/>
            <person name="Pearson M."/>
            <person name="Quesneville H."/>
            <person name="Rouhier N."/>
            <person name="Sakthikumar S."/>
            <person name="Salamov A.A."/>
            <person name="Schmutz J."/>
            <person name="Selles B."/>
            <person name="Shapiro H."/>
            <person name="Tanguay P."/>
            <person name="Tuskan G.A."/>
            <person name="Henrissat B."/>
            <person name="Van de Peer Y."/>
            <person name="Rouze P."/>
            <person name="Ellis J.G."/>
            <person name="Dodds P.N."/>
            <person name="Schein J.E."/>
            <person name="Zhong S."/>
            <person name="Hamelin R.C."/>
            <person name="Grigoriev I.V."/>
            <person name="Szabo L.J."/>
            <person name="Martin F."/>
        </authorList>
    </citation>
    <scope>NUCLEOTIDE SEQUENCE [LARGE SCALE GENOMIC DNA]</scope>
    <source>
        <strain evidence="12">98AG31 / pathotype 3-4-7</strain>
    </source>
</reference>
<dbReference type="Gene3D" id="3.40.50.800">
    <property type="entry name" value="Anticodon-binding domain"/>
    <property type="match status" value="1"/>
</dbReference>
<comment type="similarity">
    <text evidence="1">Belongs to the class-II aminoacyl-tRNA synthetase family.</text>
</comment>
<evidence type="ECO:0000256" key="1">
    <source>
        <dbReference type="ARBA" id="ARBA00008226"/>
    </source>
</evidence>
<dbReference type="InterPro" id="IPR050062">
    <property type="entry name" value="Pro-tRNA_synthetase"/>
</dbReference>
<accession>F4RA57</accession>
<keyword evidence="12" id="KW-1185">Reference proteome</keyword>
<dbReference type="GeneID" id="18928029"/>
<evidence type="ECO:0000256" key="3">
    <source>
        <dbReference type="ARBA" id="ARBA00022598"/>
    </source>
</evidence>
<evidence type="ECO:0000256" key="4">
    <source>
        <dbReference type="ARBA" id="ARBA00022741"/>
    </source>
</evidence>
<keyword evidence="3" id="KW-0436">Ligase</keyword>
<dbReference type="InterPro" id="IPR004154">
    <property type="entry name" value="Anticodon-bd"/>
</dbReference>
<dbReference type="Proteomes" id="UP000001072">
    <property type="component" value="Unassembled WGS sequence"/>
</dbReference>
<dbReference type="AlphaFoldDB" id="F4RA57"/>
<dbReference type="FunCoup" id="F4RA57">
    <property type="interactions" value="272"/>
</dbReference>
<dbReference type="eggNOG" id="KOG2324">
    <property type="taxonomic scope" value="Eukaryota"/>
</dbReference>
<evidence type="ECO:0000259" key="10">
    <source>
        <dbReference type="PROSITE" id="PS50862"/>
    </source>
</evidence>
<keyword evidence="6" id="KW-0648">Protein biosynthesis</keyword>
<dbReference type="SUPFAM" id="SSF52954">
    <property type="entry name" value="Class II aaRS ABD-related"/>
    <property type="match status" value="1"/>
</dbReference>
<dbReference type="Pfam" id="PF00587">
    <property type="entry name" value="tRNA-synt_2b"/>
    <property type="match status" value="1"/>
</dbReference>
<evidence type="ECO:0000256" key="7">
    <source>
        <dbReference type="ARBA" id="ARBA00023146"/>
    </source>
</evidence>
<keyword evidence="4" id="KW-0547">Nucleotide-binding</keyword>
<dbReference type="EMBL" id="GL883094">
    <property type="protein sequence ID" value="EGG10840.1"/>
    <property type="molecule type" value="Genomic_DNA"/>
</dbReference>
<dbReference type="RefSeq" id="XP_007406309.1">
    <property type="nucleotide sequence ID" value="XM_007406247.1"/>
</dbReference>
<dbReference type="GO" id="GO:0005524">
    <property type="term" value="F:ATP binding"/>
    <property type="evidence" value="ECO:0007669"/>
    <property type="project" value="UniProtKB-KW"/>
</dbReference>
<comment type="catalytic activity">
    <reaction evidence="9">
        <text>tRNA(Pro) + L-proline + ATP = L-prolyl-tRNA(Pro) + AMP + diphosphate</text>
        <dbReference type="Rhea" id="RHEA:14305"/>
        <dbReference type="Rhea" id="RHEA-COMP:9700"/>
        <dbReference type="Rhea" id="RHEA-COMP:9702"/>
        <dbReference type="ChEBI" id="CHEBI:30616"/>
        <dbReference type="ChEBI" id="CHEBI:33019"/>
        <dbReference type="ChEBI" id="CHEBI:60039"/>
        <dbReference type="ChEBI" id="CHEBI:78442"/>
        <dbReference type="ChEBI" id="CHEBI:78532"/>
        <dbReference type="ChEBI" id="CHEBI:456215"/>
        <dbReference type="EC" id="6.1.1.15"/>
    </reaction>
</comment>
<dbReference type="GO" id="GO:0004827">
    <property type="term" value="F:proline-tRNA ligase activity"/>
    <property type="evidence" value="ECO:0007669"/>
    <property type="project" value="UniProtKB-EC"/>
</dbReference>
<dbReference type="STRING" id="747676.F4RA57"/>
<gene>
    <name evidence="11" type="ORF">MELLADRAFT_42095</name>
</gene>
<evidence type="ECO:0000256" key="2">
    <source>
        <dbReference type="ARBA" id="ARBA00012831"/>
    </source>
</evidence>
<protein>
    <recommendedName>
        <fullName evidence="2">proline--tRNA ligase</fullName>
        <ecNumber evidence="2">6.1.1.15</ecNumber>
    </recommendedName>
    <alternativeName>
        <fullName evidence="8">Prolyl-tRNA synthetase</fullName>
    </alternativeName>
</protein>
<dbReference type="CDD" id="cd00779">
    <property type="entry name" value="ProRS_core_prok"/>
    <property type="match status" value="1"/>
</dbReference>
<dbReference type="PANTHER" id="PTHR42753">
    <property type="entry name" value="MITOCHONDRIAL RIBOSOME PROTEIN L39/PROLYL-TRNA LIGASE FAMILY MEMBER"/>
    <property type="match status" value="1"/>
</dbReference>
<dbReference type="OrthoDB" id="10267474at2759"/>
<evidence type="ECO:0000256" key="6">
    <source>
        <dbReference type="ARBA" id="ARBA00022917"/>
    </source>
</evidence>
<dbReference type="InterPro" id="IPR002314">
    <property type="entry name" value="aa-tRNA-synt_IIb"/>
</dbReference>
<dbReference type="NCBIfam" id="TIGR00409">
    <property type="entry name" value="proS_fam_II"/>
    <property type="match status" value="1"/>
</dbReference>
<keyword evidence="7" id="KW-0030">Aminoacyl-tRNA synthetase</keyword>
<feature type="domain" description="Aminoacyl-transfer RNA synthetases class-II family profile" evidence="10">
    <location>
        <begin position="79"/>
        <end position="358"/>
    </location>
</feature>
<evidence type="ECO:0000256" key="8">
    <source>
        <dbReference type="ARBA" id="ARBA00029731"/>
    </source>
</evidence>
<dbReference type="InterPro" id="IPR002316">
    <property type="entry name" value="Pro-tRNA-ligase_IIa"/>
</dbReference>
<proteinExistence type="inferred from homology"/>
<dbReference type="VEuPathDB" id="FungiDB:MELLADRAFT_42095"/>
<dbReference type="PROSITE" id="PS50862">
    <property type="entry name" value="AA_TRNA_LIGASE_II"/>
    <property type="match status" value="1"/>
</dbReference>
<dbReference type="PANTHER" id="PTHR42753:SF2">
    <property type="entry name" value="PROLINE--TRNA LIGASE"/>
    <property type="match status" value="1"/>
</dbReference>
<dbReference type="HOGENOM" id="CLU_016739_4_2_1"/>
<evidence type="ECO:0000313" key="12">
    <source>
        <dbReference type="Proteomes" id="UP000001072"/>
    </source>
</evidence>
<keyword evidence="5" id="KW-0067">ATP-binding</keyword>
<dbReference type="InterPro" id="IPR033730">
    <property type="entry name" value="ProRS_core_prok"/>
</dbReference>
<dbReference type="EC" id="6.1.1.15" evidence="2"/>
<evidence type="ECO:0000313" key="11">
    <source>
        <dbReference type="EMBL" id="EGG10840.1"/>
    </source>
</evidence>
<organism evidence="12">
    <name type="scientific">Melampsora larici-populina (strain 98AG31 / pathotype 3-4-7)</name>
    <name type="common">Poplar leaf rust fungus</name>
    <dbReference type="NCBI Taxonomy" id="747676"/>
    <lineage>
        <taxon>Eukaryota</taxon>
        <taxon>Fungi</taxon>
        <taxon>Dikarya</taxon>
        <taxon>Basidiomycota</taxon>
        <taxon>Pucciniomycotina</taxon>
        <taxon>Pucciniomycetes</taxon>
        <taxon>Pucciniales</taxon>
        <taxon>Melampsoraceae</taxon>
        <taxon>Melampsora</taxon>
    </lineage>
</organism>
<dbReference type="GO" id="GO:0005739">
    <property type="term" value="C:mitochondrion"/>
    <property type="evidence" value="ECO:0007669"/>
    <property type="project" value="TreeGrafter"/>
</dbReference>
<dbReference type="GO" id="GO:0006433">
    <property type="term" value="P:prolyl-tRNA aminoacylation"/>
    <property type="evidence" value="ECO:0007669"/>
    <property type="project" value="InterPro"/>
</dbReference>
<dbReference type="Gene3D" id="3.30.930.10">
    <property type="entry name" value="Bira Bifunctional Protein, Domain 2"/>
    <property type="match status" value="1"/>
</dbReference>
<dbReference type="SUPFAM" id="SSF55681">
    <property type="entry name" value="Class II aaRS and biotin synthetases"/>
    <property type="match status" value="1"/>
</dbReference>
<dbReference type="InterPro" id="IPR036621">
    <property type="entry name" value="Anticodon-bd_dom_sf"/>
</dbReference>
<dbReference type="InterPro" id="IPR006195">
    <property type="entry name" value="aa-tRNA-synth_II"/>
</dbReference>
<evidence type="ECO:0000256" key="9">
    <source>
        <dbReference type="ARBA" id="ARBA00047671"/>
    </source>
</evidence>
<evidence type="ECO:0000256" key="5">
    <source>
        <dbReference type="ARBA" id="ARBA00022840"/>
    </source>
</evidence>
<dbReference type="InterPro" id="IPR045864">
    <property type="entry name" value="aa-tRNA-synth_II/BPL/LPL"/>
</dbReference>
<dbReference type="InParanoid" id="F4RA57"/>
<sequence length="486" mass="54039">MMNKFLSSHQFNTKLIRSHFSISSSSSEPVLQSNRYSPTIKTQAQSDTSISSPGHHLLLRAGFLRQSSTGIWNFLPNAIRVLKKVEDIVREEMERIGASEVSLSHLQTSSLWKASGRWNTAGKELFRLSDRKDAHLLLAPTHEEEITQLVKLDVNSSKQLPVRLFHIGRKYRDELRPRAGLLRSREFIMKDLYTFDLDRTKALETYSAVQGAYEKILKRIGIPFVVAEADSGAIGGSQSHEYQFESPSGEDTVIKCTKCDYIANVELAKSVLVPPLSDVNALRCRSPLGSSKAIEVAHTFYLGTKYSSSLSATYKISDPKTGLQKENPLEMGCFGIGISRLMGAIAECSHTETGLRWPINVAPFKVCIIIPMQENDAGSSDLIKSVAQIIGREVESIKTKVGELKGEVLIDDRIQRIGWKLMDADLVGYPILIVLGNRWIKNQVIEIRDVKNGKVIELENVGLVDGKLVDQGRLSDTIGSLINESK</sequence>
<dbReference type="KEGG" id="mlr:MELLADRAFT_42095"/>
<dbReference type="Pfam" id="PF03129">
    <property type="entry name" value="HGTP_anticodon"/>
    <property type="match status" value="1"/>
</dbReference>
<dbReference type="PRINTS" id="PR01046">
    <property type="entry name" value="TRNASYNTHPRO"/>
</dbReference>
<name>F4RA57_MELLP</name>
<dbReference type="InterPro" id="IPR004500">
    <property type="entry name" value="Pro-tRNA-synth_IIa_bac-type"/>
</dbReference>